<dbReference type="Pfam" id="PF13699">
    <property type="entry name" value="eCIS_core"/>
    <property type="match status" value="1"/>
</dbReference>
<reference evidence="3 4" key="1">
    <citation type="journal article" date="2021" name="Int. J. Syst. Evol. Microbiol.">
        <title>Reticulibacter mediterranei gen. nov., sp. nov., within the new family Reticulibacteraceae fam. nov., and Ktedonospora formicarum gen. nov., sp. nov., Ktedonobacter robiniae sp. nov., Dictyobacter formicarum sp. nov. and Dictyobacter arantiisoli sp. nov., belonging to the class Ktedonobacteria.</title>
        <authorList>
            <person name="Yabe S."/>
            <person name="Zheng Y."/>
            <person name="Wang C.M."/>
            <person name="Sakai Y."/>
            <person name="Abe K."/>
            <person name="Yokota A."/>
            <person name="Donadio S."/>
            <person name="Cavaletti L."/>
            <person name="Monciardini P."/>
        </authorList>
    </citation>
    <scope>NUCLEOTIDE SEQUENCE [LARGE SCALE GENOMIC DNA]</scope>
    <source>
        <strain evidence="3 4">SOSP1-9</strain>
    </source>
</reference>
<sequence>MEYQQTAKDVQNEQPKTCSSSLHQTSFNLAKVYPLLELQRTIGNQAVLNLLRSRTLPSDSSTQAPIEPYVGHDFSRISTYAPATRVIQTKLTINQPGDQYEQEADRISQQMSATPAYAAASGVAPLIQHFSGESNEQMNVAPVSVELALASRGGPLEPVLRQDMEQRLGYDFSSVRIHTDAQAAESARDVNAYAYTAGHDIVFGTGRFAPGTHEGRRLIAHELTHVVQQGDLNANVVRRSPPGGKVPEANGEILGASESTSETVVLYHYGNLEGVDLFKSSPGYPRLTDCGIATSQAEVAEYTGTPVTNNLVYKYELKIDRAYFEKNFIDTGTRKGYSEFVTKQSIPIKYFRIVLKLTPASTTPATSITGQITVPQRGSVTPTGGSARPVTSVAGEITVPQRGSVTPTGGSARPVTSVAGEITVPQRGSVTPTGGTTRAVTSAAGEITPKATPPTIRPTTMGRIVGGASTVITVVGSIALLKQLQDAFAGRVEIELKDLDPGDFEVGHEFRQVPFVKDEHDQQWYIDIRVERNLFFMKRFYAVNIYTIA</sequence>
<comment type="caution">
    <text evidence="3">The sequence shown here is derived from an EMBL/GenBank/DDBJ whole genome shotgun (WGS) entry which is preliminary data.</text>
</comment>
<evidence type="ECO:0000259" key="2">
    <source>
        <dbReference type="Pfam" id="PF13699"/>
    </source>
</evidence>
<protein>
    <recommendedName>
        <fullName evidence="2">eCIS core domain-containing protein</fullName>
    </recommendedName>
</protein>
<accession>A0ABQ3VDH4</accession>
<dbReference type="Proteomes" id="UP000635565">
    <property type="component" value="Unassembled WGS sequence"/>
</dbReference>
<organism evidence="3 4">
    <name type="scientific">Dictyobacter formicarum</name>
    <dbReference type="NCBI Taxonomy" id="2778368"/>
    <lineage>
        <taxon>Bacteria</taxon>
        <taxon>Bacillati</taxon>
        <taxon>Chloroflexota</taxon>
        <taxon>Ktedonobacteria</taxon>
        <taxon>Ktedonobacterales</taxon>
        <taxon>Dictyobacteraceae</taxon>
        <taxon>Dictyobacter</taxon>
    </lineage>
</organism>
<dbReference type="RefSeq" id="WP_201360891.1">
    <property type="nucleotide sequence ID" value="NZ_BNJJ01000003.1"/>
</dbReference>
<dbReference type="InterPro" id="IPR025295">
    <property type="entry name" value="eCIS_core_dom"/>
</dbReference>
<proteinExistence type="predicted"/>
<evidence type="ECO:0000313" key="4">
    <source>
        <dbReference type="Proteomes" id="UP000635565"/>
    </source>
</evidence>
<feature type="domain" description="eCIS core" evidence="2">
    <location>
        <begin position="155"/>
        <end position="230"/>
    </location>
</feature>
<evidence type="ECO:0000256" key="1">
    <source>
        <dbReference type="SAM" id="MobiDB-lite"/>
    </source>
</evidence>
<dbReference type="EMBL" id="BNJJ01000003">
    <property type="protein sequence ID" value="GHO83206.1"/>
    <property type="molecule type" value="Genomic_DNA"/>
</dbReference>
<feature type="region of interest" description="Disordered" evidence="1">
    <location>
        <begin position="1"/>
        <end position="20"/>
    </location>
</feature>
<name>A0ABQ3VDH4_9CHLR</name>
<evidence type="ECO:0000313" key="3">
    <source>
        <dbReference type="EMBL" id="GHO83206.1"/>
    </source>
</evidence>
<keyword evidence="4" id="KW-1185">Reference proteome</keyword>
<gene>
    <name evidence="3" type="ORF">KSZ_12120</name>
</gene>